<evidence type="ECO:0000256" key="1">
    <source>
        <dbReference type="SAM" id="MobiDB-lite"/>
    </source>
</evidence>
<dbReference type="eggNOG" id="ENOG50343MZ">
    <property type="taxonomic scope" value="Bacteria"/>
</dbReference>
<dbReference type="OrthoDB" id="4638353at2"/>
<reference evidence="3" key="2">
    <citation type="submission" date="2012-08" db="EMBL/GenBank/DDBJ databases">
        <title>Whole-genome sequence of Nocardiopsis alba strain ATCC BAA-2165 associated with honeybees.</title>
        <authorList>
            <person name="Qiao J."/>
            <person name="Chen L."/>
            <person name="Li Y."/>
            <person name="Wang J."/>
            <person name="Zhang W."/>
            <person name="Chen S."/>
        </authorList>
    </citation>
    <scope>NUCLEOTIDE SEQUENCE [LARGE SCALE GENOMIC DNA]</scope>
    <source>
        <strain evidence="3">ATCC BAA-2165 / BE74</strain>
    </source>
</reference>
<proteinExistence type="predicted"/>
<feature type="region of interest" description="Disordered" evidence="1">
    <location>
        <begin position="19"/>
        <end position="41"/>
    </location>
</feature>
<gene>
    <name evidence="2" type="ordered locus">B005_3058</name>
</gene>
<dbReference type="KEGG" id="nal:B005_3058"/>
<dbReference type="AlphaFoldDB" id="J7L9N9"/>
<accession>J7L9N9</accession>
<dbReference type="HOGENOM" id="CLU_1347662_0_0_11"/>
<evidence type="ECO:0000313" key="3">
    <source>
        <dbReference type="Proteomes" id="UP000003779"/>
    </source>
</evidence>
<evidence type="ECO:0000313" key="2">
    <source>
        <dbReference type="EMBL" id="AFR08120.1"/>
    </source>
</evidence>
<feature type="compositionally biased region" description="Polar residues" evidence="1">
    <location>
        <begin position="20"/>
        <end position="36"/>
    </location>
</feature>
<sequence>MRSTLTSLTAIAAITLLGGCSTNPDSEKTPASTGTPTVEEDTATEEAAFTLEEADAEDIDRALTALVEEVGEEPAQITELNISNSAVGIYAVDPSAPDELNAWEYRDGSVGPSNPVDYGGDTEALSQNLFSTADVSASVIENALSEAPETGEIEDGEVDGLTMVWMGPDLGVVMQISVSGERESGLVRFEPDGTFIEVL</sequence>
<dbReference type="PROSITE" id="PS51257">
    <property type="entry name" value="PROKAR_LIPOPROTEIN"/>
    <property type="match status" value="1"/>
</dbReference>
<keyword evidence="2" id="KW-0449">Lipoprotein</keyword>
<reference evidence="2 3" key="1">
    <citation type="journal article" date="2012" name="J. Bacteriol.">
        <title>Whole-Genome Sequence of Nocardiopsis alba Strain ATCC BAA-2165, Associated with Honeybees.</title>
        <authorList>
            <person name="Qiao J."/>
            <person name="Chen L."/>
            <person name="Li Y."/>
            <person name="Wang J."/>
            <person name="Zhang W."/>
            <person name="Chen S."/>
        </authorList>
    </citation>
    <scope>NUCLEOTIDE SEQUENCE [LARGE SCALE GENOMIC DNA]</scope>
    <source>
        <strain evidence="3">ATCC BAA-2165 / BE74</strain>
    </source>
</reference>
<dbReference type="RefSeq" id="WP_014910579.1">
    <property type="nucleotide sequence ID" value="NC_018524.1"/>
</dbReference>
<dbReference type="EMBL" id="CP003788">
    <property type="protein sequence ID" value="AFR08120.1"/>
    <property type="molecule type" value="Genomic_DNA"/>
</dbReference>
<dbReference type="Proteomes" id="UP000003779">
    <property type="component" value="Chromosome"/>
</dbReference>
<protein>
    <submittedName>
        <fullName evidence="2">Putative lipoprotein</fullName>
    </submittedName>
</protein>
<dbReference type="PATRIC" id="fig|1205910.3.peg.2887"/>
<name>J7L9N9_NOCAA</name>
<organism evidence="2 3">
    <name type="scientific">Nocardiopsis alba (strain ATCC BAA-2165 / BE74)</name>
    <dbReference type="NCBI Taxonomy" id="1205910"/>
    <lineage>
        <taxon>Bacteria</taxon>
        <taxon>Bacillati</taxon>
        <taxon>Actinomycetota</taxon>
        <taxon>Actinomycetes</taxon>
        <taxon>Streptosporangiales</taxon>
        <taxon>Nocardiopsidaceae</taxon>
        <taxon>Nocardiopsis</taxon>
    </lineage>
</organism>